<protein>
    <recommendedName>
        <fullName evidence="3">YdbS-like PH domain-containing protein</fullName>
    </recommendedName>
</protein>
<sequence length="231" mass="24827">MTKFSLFALVAVLAAPSATVAFAPIQTPAFAAQTRYTNCAALFAEGEATEAAASLDSSEGDDSLDAVEKLGRGAAKAKRGKRKGSTKDQVKEARKAAATLEPEEVFYEGPPAITETIAPTLSILTVVGIVPAAAAWARQAWVRYKITTRRIRVTSGINGKDMAEIVFPDIIEIRTAKRLFGDGDLVAFLRDGAKFEMRNIPNFDEAMVFILDQVDPDVAAQYKTKGDVTKP</sequence>
<dbReference type="EMBL" id="HBHQ01007177">
    <property type="protein sequence ID" value="CAD9812992.1"/>
    <property type="molecule type" value="Transcribed_RNA"/>
</dbReference>
<accession>A0A6T7GPZ2</accession>
<feature type="chain" id="PRO_5035584912" description="YdbS-like PH domain-containing protein" evidence="2">
    <location>
        <begin position="22"/>
        <end position="231"/>
    </location>
</feature>
<feature type="signal peptide" evidence="2">
    <location>
        <begin position="1"/>
        <end position="21"/>
    </location>
</feature>
<feature type="region of interest" description="Disordered" evidence="1">
    <location>
        <begin position="72"/>
        <end position="96"/>
    </location>
</feature>
<keyword evidence="2" id="KW-0732">Signal</keyword>
<dbReference type="EMBL" id="HBHQ01007176">
    <property type="protein sequence ID" value="CAD9812991.1"/>
    <property type="molecule type" value="Transcribed_RNA"/>
</dbReference>
<proteinExistence type="predicted"/>
<dbReference type="PANTHER" id="PTHR35688">
    <property type="entry name" value="NAD(P)-LINKED OXIDOREDUCTASE SUPERFAMILY PROTEIN"/>
    <property type="match status" value="1"/>
</dbReference>
<reference evidence="4" key="1">
    <citation type="submission" date="2021-01" db="EMBL/GenBank/DDBJ databases">
        <authorList>
            <person name="Corre E."/>
            <person name="Pelletier E."/>
            <person name="Niang G."/>
            <person name="Scheremetjew M."/>
            <person name="Finn R."/>
            <person name="Kale V."/>
            <person name="Holt S."/>
            <person name="Cochrane G."/>
            <person name="Meng A."/>
            <person name="Brown T."/>
            <person name="Cohen L."/>
        </authorList>
    </citation>
    <scope>NUCLEOTIDE SEQUENCE</scope>
    <source>
        <strain evidence="4">CCMP2084</strain>
    </source>
</reference>
<gene>
    <name evidence="4" type="ORF">ASEP1449_LOCUS4816</name>
    <name evidence="5" type="ORF">ASEP1449_LOCUS4817</name>
</gene>
<dbReference type="AlphaFoldDB" id="A0A6T7GPZ2"/>
<name>A0A6T7GPZ2_9STRA</name>
<organism evidence="4">
    <name type="scientific">Attheya septentrionalis</name>
    <dbReference type="NCBI Taxonomy" id="420275"/>
    <lineage>
        <taxon>Eukaryota</taxon>
        <taxon>Sar</taxon>
        <taxon>Stramenopiles</taxon>
        <taxon>Ochrophyta</taxon>
        <taxon>Bacillariophyta</taxon>
        <taxon>Coscinodiscophyceae</taxon>
        <taxon>Chaetocerotophycidae</taxon>
        <taxon>Chaetocerotales</taxon>
        <taxon>Attheyaceae</taxon>
        <taxon>Attheya</taxon>
    </lineage>
</organism>
<evidence type="ECO:0000256" key="1">
    <source>
        <dbReference type="SAM" id="MobiDB-lite"/>
    </source>
</evidence>
<evidence type="ECO:0000313" key="4">
    <source>
        <dbReference type="EMBL" id="CAD9812991.1"/>
    </source>
</evidence>
<feature type="compositionally biased region" description="Basic and acidic residues" evidence="1">
    <location>
        <begin position="85"/>
        <end position="95"/>
    </location>
</feature>
<evidence type="ECO:0000259" key="3">
    <source>
        <dbReference type="Pfam" id="PF03703"/>
    </source>
</evidence>
<dbReference type="InterPro" id="IPR005182">
    <property type="entry name" value="YdbS-like_PH"/>
</dbReference>
<evidence type="ECO:0000313" key="5">
    <source>
        <dbReference type="EMBL" id="CAD9812992.1"/>
    </source>
</evidence>
<dbReference type="PANTHER" id="PTHR35688:SF2">
    <property type="entry name" value="NAD(P)-LINKED OXIDOREDUCTASE SUPERFAMILY PROTEIN"/>
    <property type="match status" value="1"/>
</dbReference>
<dbReference type="Pfam" id="PF03703">
    <property type="entry name" value="bPH_2"/>
    <property type="match status" value="1"/>
</dbReference>
<feature type="domain" description="YdbS-like PH" evidence="3">
    <location>
        <begin position="141"/>
        <end position="205"/>
    </location>
</feature>
<feature type="compositionally biased region" description="Basic residues" evidence="1">
    <location>
        <begin position="75"/>
        <end position="84"/>
    </location>
</feature>
<evidence type="ECO:0000256" key="2">
    <source>
        <dbReference type="SAM" id="SignalP"/>
    </source>
</evidence>